<keyword evidence="1" id="KW-1133">Transmembrane helix</keyword>
<accession>A0A7X9P136</accession>
<sequence length="200" mass="22924">MSSVNVYIPLDLNGIVKKPKYYGGFTFAQIMTYAGALALGFDAVSYLREILFTEVTFSSFLKDFWFDDLIFFGEVSFLLAIKPYLSNSPTAWYKSFIYFDGDELIVNRTGFNRRSVNLNDVVSFEDRDKSSSRSFLTFTHKNGEKTSIPWLLGHEIEQDDENTVKGLLTLIQRKIDNNTSQFSENKTLINASILTFQSFE</sequence>
<protein>
    <submittedName>
        <fullName evidence="2">Uncharacterized protein</fullName>
    </submittedName>
</protein>
<dbReference type="Proteomes" id="UP000576082">
    <property type="component" value="Unassembled WGS sequence"/>
</dbReference>
<dbReference type="EMBL" id="JABANE010000012">
    <property type="protein sequence ID" value="NME67616.1"/>
    <property type="molecule type" value="Genomic_DNA"/>
</dbReference>
<evidence type="ECO:0000313" key="3">
    <source>
        <dbReference type="Proteomes" id="UP000576082"/>
    </source>
</evidence>
<evidence type="ECO:0000313" key="2">
    <source>
        <dbReference type="EMBL" id="NME67616.1"/>
    </source>
</evidence>
<evidence type="ECO:0000256" key="1">
    <source>
        <dbReference type="SAM" id="Phobius"/>
    </source>
</evidence>
<reference evidence="2 3" key="1">
    <citation type="submission" date="2020-04" db="EMBL/GenBank/DDBJ databases">
        <title>Flammeovirga sp. SR4, a novel species isolated from seawater.</title>
        <authorList>
            <person name="Wang X."/>
        </authorList>
    </citation>
    <scope>NUCLEOTIDE SEQUENCE [LARGE SCALE GENOMIC DNA]</scope>
    <source>
        <strain evidence="2 3">ATCC 23126</strain>
    </source>
</reference>
<keyword evidence="1" id="KW-0812">Transmembrane</keyword>
<proteinExistence type="predicted"/>
<dbReference type="RefSeq" id="WP_169655953.1">
    <property type="nucleotide sequence ID" value="NZ_JABANE010000012.1"/>
</dbReference>
<dbReference type="AlphaFoldDB" id="A0A7X9P136"/>
<comment type="caution">
    <text evidence="2">The sequence shown here is derived from an EMBL/GenBank/DDBJ whole genome shotgun (WGS) entry which is preliminary data.</text>
</comment>
<keyword evidence="3" id="KW-1185">Reference proteome</keyword>
<feature type="transmembrane region" description="Helical" evidence="1">
    <location>
        <begin position="21"/>
        <end position="44"/>
    </location>
</feature>
<gene>
    <name evidence="2" type="ORF">HHU12_06530</name>
</gene>
<organism evidence="2 3">
    <name type="scientific">Flammeovirga aprica JL-4</name>
    <dbReference type="NCBI Taxonomy" id="694437"/>
    <lineage>
        <taxon>Bacteria</taxon>
        <taxon>Pseudomonadati</taxon>
        <taxon>Bacteroidota</taxon>
        <taxon>Cytophagia</taxon>
        <taxon>Cytophagales</taxon>
        <taxon>Flammeovirgaceae</taxon>
        <taxon>Flammeovirga</taxon>
    </lineage>
</organism>
<keyword evidence="1" id="KW-0472">Membrane</keyword>
<name>A0A7X9P136_9BACT</name>